<dbReference type="CDD" id="cd05188">
    <property type="entry name" value="MDR"/>
    <property type="match status" value="1"/>
</dbReference>
<evidence type="ECO:0000313" key="2">
    <source>
        <dbReference type="EMBL" id="CAG8425170.1"/>
    </source>
</evidence>
<dbReference type="PANTHER" id="PTHR45033:SF3">
    <property type="entry name" value="DEHYDROGENASE, PUTATIVE (AFU_ORTHOLOGUE AFUA_2G13270)-RELATED"/>
    <property type="match status" value="1"/>
</dbReference>
<evidence type="ECO:0000313" key="3">
    <source>
        <dbReference type="Proteomes" id="UP001152592"/>
    </source>
</evidence>
<name>A0A9W4NY23_9EURO</name>
<dbReference type="Gene3D" id="3.90.180.10">
    <property type="entry name" value="Medium-chain alcohol dehydrogenases, catalytic domain"/>
    <property type="match status" value="1"/>
</dbReference>
<dbReference type="EMBL" id="CAJVPD010000290">
    <property type="protein sequence ID" value="CAG8425170.1"/>
    <property type="molecule type" value="Genomic_DNA"/>
</dbReference>
<dbReference type="OrthoDB" id="3431704at2759"/>
<feature type="domain" description="Enoyl reductase (ER)" evidence="1">
    <location>
        <begin position="16"/>
        <end position="349"/>
    </location>
</feature>
<dbReference type="AlphaFoldDB" id="A0A9W4NY23"/>
<proteinExistence type="predicted"/>
<dbReference type="Gene3D" id="3.40.50.720">
    <property type="entry name" value="NAD(P)-binding Rossmann-like Domain"/>
    <property type="match status" value="1"/>
</dbReference>
<dbReference type="InterPro" id="IPR052711">
    <property type="entry name" value="Zinc_ADH-like"/>
</dbReference>
<organism evidence="2 3">
    <name type="scientific">Penicillium salamii</name>
    <dbReference type="NCBI Taxonomy" id="1612424"/>
    <lineage>
        <taxon>Eukaryota</taxon>
        <taxon>Fungi</taxon>
        <taxon>Dikarya</taxon>
        <taxon>Ascomycota</taxon>
        <taxon>Pezizomycotina</taxon>
        <taxon>Eurotiomycetes</taxon>
        <taxon>Eurotiomycetidae</taxon>
        <taxon>Eurotiales</taxon>
        <taxon>Aspergillaceae</taxon>
        <taxon>Penicillium</taxon>
    </lineage>
</organism>
<gene>
    <name evidence="2" type="ORF">PSALAMII_LOCUS10167</name>
</gene>
<dbReference type="PANTHER" id="PTHR45033">
    <property type="match status" value="1"/>
</dbReference>
<dbReference type="GO" id="GO:0016491">
    <property type="term" value="F:oxidoreductase activity"/>
    <property type="evidence" value="ECO:0007669"/>
    <property type="project" value="InterPro"/>
</dbReference>
<evidence type="ECO:0000259" key="1">
    <source>
        <dbReference type="SMART" id="SM00829"/>
    </source>
</evidence>
<accession>A0A9W4NY23</accession>
<dbReference type="InterPro" id="IPR013154">
    <property type="entry name" value="ADH-like_N"/>
</dbReference>
<dbReference type="Pfam" id="PF08240">
    <property type="entry name" value="ADH_N"/>
    <property type="match status" value="1"/>
</dbReference>
<dbReference type="InterPro" id="IPR020843">
    <property type="entry name" value="ER"/>
</dbReference>
<dbReference type="FunFam" id="3.40.50.720:FF:000481">
    <property type="entry name" value="Alcohol dehydrogenase, variant"/>
    <property type="match status" value="1"/>
</dbReference>
<dbReference type="InterPro" id="IPR011032">
    <property type="entry name" value="GroES-like_sf"/>
</dbReference>
<reference evidence="2" key="1">
    <citation type="submission" date="2021-07" db="EMBL/GenBank/DDBJ databases">
        <authorList>
            <person name="Branca A.L. A."/>
        </authorList>
    </citation>
    <scope>NUCLEOTIDE SEQUENCE</scope>
</reference>
<sequence length="362" mass="39033">MPYAVTIKESPENPGKIYHPLHLQDVPMPRPSEHQVLIRLEAAALNHRDIFIRRSLYPGVAFEVPLFADGCGVVEGAGTEELARKWRGKHVVLTPGQGWEVSSLGPEKSYTVRGGTKNAPEGTLQEWIAVDEREIEEAPGHLSAIEAASLPLTGLTAWRALMTKGGNAVTGSNILITGAGGGVALMALLYAVHMGINVYVNAASPERISQAVAMGAKGGVLFQDSEWPVNLKAMLPEERNYLDSVIDGAGADIVAKTMKLLKHGGTIVSYGMTTGPSVAMPMGAVMRNLQFHGTTTGSRREFAEMVSYIREKKIFPIISNVVRGLTNLNALDEMFATMQKGEQFGKLVVEIDETGQSKNSKL</sequence>
<dbReference type="InterPro" id="IPR036291">
    <property type="entry name" value="NAD(P)-bd_dom_sf"/>
</dbReference>
<comment type="caution">
    <text evidence="2">The sequence shown here is derived from an EMBL/GenBank/DDBJ whole genome shotgun (WGS) entry which is preliminary data.</text>
</comment>
<dbReference type="InterPro" id="IPR013149">
    <property type="entry name" value="ADH-like_C"/>
</dbReference>
<dbReference type="SMART" id="SM00829">
    <property type="entry name" value="PKS_ER"/>
    <property type="match status" value="1"/>
</dbReference>
<dbReference type="Pfam" id="PF00107">
    <property type="entry name" value="ADH_zinc_N"/>
    <property type="match status" value="1"/>
</dbReference>
<dbReference type="Proteomes" id="UP001152592">
    <property type="component" value="Unassembled WGS sequence"/>
</dbReference>
<dbReference type="SUPFAM" id="SSF50129">
    <property type="entry name" value="GroES-like"/>
    <property type="match status" value="1"/>
</dbReference>
<protein>
    <recommendedName>
        <fullName evidence="1">Enoyl reductase (ER) domain-containing protein</fullName>
    </recommendedName>
</protein>
<dbReference type="SUPFAM" id="SSF51735">
    <property type="entry name" value="NAD(P)-binding Rossmann-fold domains"/>
    <property type="match status" value="1"/>
</dbReference>